<dbReference type="Proteomes" id="UP000037442">
    <property type="component" value="Unassembled WGS sequence"/>
</dbReference>
<dbReference type="RefSeq" id="WP_053282259.1">
    <property type="nucleotide sequence ID" value="NZ_JNVD01000010.1"/>
</dbReference>
<evidence type="ECO:0000259" key="1">
    <source>
        <dbReference type="Pfam" id="PF20075"/>
    </source>
</evidence>
<dbReference type="EMBL" id="JNVD01000010">
    <property type="protein sequence ID" value="KOC27028.1"/>
    <property type="molecule type" value="Genomic_DNA"/>
</dbReference>
<reference evidence="3" key="1">
    <citation type="submission" date="2014-06" db="EMBL/GenBank/DDBJ databases">
        <title>Draft genome sequence of C. testosteroni WDL7.</title>
        <authorList>
            <person name="Wu Y."/>
            <person name="Seshan H."/>
            <person name="Arumugam K."/>
        </authorList>
    </citation>
    <scope>NUCLEOTIDE SEQUENCE [LARGE SCALE GENOMIC DNA]</scope>
    <source>
        <strain evidence="3">WDL7</strain>
    </source>
</reference>
<comment type="caution">
    <text evidence="2">The sequence shown here is derived from an EMBL/GenBank/DDBJ whole genome shotgun (WGS) entry which is preliminary data.</text>
</comment>
<gene>
    <name evidence="2" type="ORF">GL58_00305</name>
</gene>
<dbReference type="InterPro" id="IPR045526">
    <property type="entry name" value="DUF6471"/>
</dbReference>
<name>A0A0L7MZJ8_COMTE</name>
<accession>A0A0L7MZJ8</accession>
<proteinExistence type="predicted"/>
<feature type="domain" description="DUF6471" evidence="1">
    <location>
        <begin position="5"/>
        <end position="67"/>
    </location>
</feature>
<evidence type="ECO:0000313" key="2">
    <source>
        <dbReference type="EMBL" id="KOC27028.1"/>
    </source>
</evidence>
<dbReference type="Pfam" id="PF20075">
    <property type="entry name" value="DUF6471"/>
    <property type="match status" value="1"/>
</dbReference>
<organism evidence="2 3">
    <name type="scientific">Comamonas testosteroni</name>
    <name type="common">Pseudomonas testosteroni</name>
    <dbReference type="NCBI Taxonomy" id="285"/>
    <lineage>
        <taxon>Bacteria</taxon>
        <taxon>Pseudomonadati</taxon>
        <taxon>Pseudomonadota</taxon>
        <taxon>Betaproteobacteria</taxon>
        <taxon>Burkholderiales</taxon>
        <taxon>Comamonadaceae</taxon>
        <taxon>Comamonas</taxon>
    </lineage>
</organism>
<dbReference type="AlphaFoldDB" id="A0A0L7MZJ8"/>
<evidence type="ECO:0000313" key="3">
    <source>
        <dbReference type="Proteomes" id="UP000037442"/>
    </source>
</evidence>
<protein>
    <recommendedName>
        <fullName evidence="1">DUF6471 domain-containing protein</fullName>
    </recommendedName>
</protein>
<sequence length="88" mass="9919">MEPDWEDQARTIIRVELVRARVNYKELAWRFEQMGIQETAANLSNKVARGRFSFAFFLQCMTAIGVTVVDINGAVNGALLMKVPEGDN</sequence>
<dbReference type="PATRIC" id="fig|285.49.peg.65"/>